<feature type="transmembrane region" description="Helical" evidence="6">
    <location>
        <begin position="263"/>
        <end position="281"/>
    </location>
</feature>
<evidence type="ECO:0000313" key="8">
    <source>
        <dbReference type="EMBL" id="UNK45562.1"/>
    </source>
</evidence>
<keyword evidence="3 6" id="KW-0812">Transmembrane</keyword>
<feature type="transmembrane region" description="Helical" evidence="6">
    <location>
        <begin position="121"/>
        <end position="138"/>
    </location>
</feature>
<dbReference type="Proteomes" id="UP000829069">
    <property type="component" value="Chromosome"/>
</dbReference>
<gene>
    <name evidence="8" type="ORF">MNQ99_16840</name>
</gene>
<feature type="transmembrane region" description="Helical" evidence="6">
    <location>
        <begin position="91"/>
        <end position="109"/>
    </location>
</feature>
<keyword evidence="5 6" id="KW-0472">Membrane</keyword>
<keyword evidence="9" id="KW-1185">Reference proteome</keyword>
<evidence type="ECO:0000256" key="3">
    <source>
        <dbReference type="ARBA" id="ARBA00022692"/>
    </source>
</evidence>
<feature type="domain" description="EamA" evidence="7">
    <location>
        <begin position="10"/>
        <end position="135"/>
    </location>
</feature>
<comment type="subcellular location">
    <subcellularLocation>
        <location evidence="1">Membrane</location>
        <topology evidence="1">Multi-pass membrane protein</topology>
    </subcellularLocation>
</comment>
<evidence type="ECO:0000256" key="5">
    <source>
        <dbReference type="ARBA" id="ARBA00023136"/>
    </source>
</evidence>
<feature type="domain" description="EamA" evidence="7">
    <location>
        <begin position="145"/>
        <end position="277"/>
    </location>
</feature>
<feature type="transmembrane region" description="Helical" evidence="6">
    <location>
        <begin position="206"/>
        <end position="226"/>
    </location>
</feature>
<dbReference type="RefSeq" id="WP_241913758.1">
    <property type="nucleotide sequence ID" value="NZ_CP093326.1"/>
</dbReference>
<evidence type="ECO:0000256" key="2">
    <source>
        <dbReference type="ARBA" id="ARBA00007362"/>
    </source>
</evidence>
<dbReference type="InterPro" id="IPR037185">
    <property type="entry name" value="EmrE-like"/>
</dbReference>
<evidence type="ECO:0000313" key="9">
    <source>
        <dbReference type="Proteomes" id="UP000829069"/>
    </source>
</evidence>
<protein>
    <submittedName>
        <fullName evidence="8">EamA family transporter</fullName>
    </submittedName>
</protein>
<keyword evidence="4 6" id="KW-1133">Transmembrane helix</keyword>
<reference evidence="8 9" key="1">
    <citation type="submission" date="2022-03" db="EMBL/GenBank/DDBJ databases">
        <title>Isotopic signatures of nitrous oxide derived from detoxification processes.</title>
        <authorList>
            <person name="Behrendt U."/>
            <person name="Buchen C."/>
            <person name="Well R."/>
            <person name="Ulrich A."/>
            <person name="Rohe L."/>
            <person name="Kolb S."/>
            <person name="Schloter M."/>
            <person name="Horn M.A."/>
            <person name="Augustin J."/>
        </authorList>
    </citation>
    <scope>NUCLEOTIDE SEQUENCE [LARGE SCALE GENOMIC DNA]</scope>
    <source>
        <strain evidence="8 9">S4-C24</strain>
    </source>
</reference>
<name>A0ABY3W7U5_9MICC</name>
<evidence type="ECO:0000256" key="1">
    <source>
        <dbReference type="ARBA" id="ARBA00004141"/>
    </source>
</evidence>
<dbReference type="Pfam" id="PF00892">
    <property type="entry name" value="EamA"/>
    <property type="match status" value="2"/>
</dbReference>
<feature type="transmembrane region" description="Helical" evidence="6">
    <location>
        <begin position="144"/>
        <end position="163"/>
    </location>
</feature>
<dbReference type="PANTHER" id="PTHR32322:SF2">
    <property type="entry name" value="EAMA DOMAIN-CONTAINING PROTEIN"/>
    <property type="match status" value="1"/>
</dbReference>
<dbReference type="PANTHER" id="PTHR32322">
    <property type="entry name" value="INNER MEMBRANE TRANSPORTER"/>
    <property type="match status" value="1"/>
</dbReference>
<dbReference type="InterPro" id="IPR050638">
    <property type="entry name" value="AA-Vitamin_Transporters"/>
</dbReference>
<dbReference type="EMBL" id="CP093326">
    <property type="protein sequence ID" value="UNK45562.1"/>
    <property type="molecule type" value="Genomic_DNA"/>
</dbReference>
<comment type="similarity">
    <text evidence="2">Belongs to the EamA transporter family.</text>
</comment>
<accession>A0ABY3W7U5</accession>
<feature type="transmembrane region" description="Helical" evidence="6">
    <location>
        <begin position="238"/>
        <end position="257"/>
    </location>
</feature>
<evidence type="ECO:0000259" key="7">
    <source>
        <dbReference type="Pfam" id="PF00892"/>
    </source>
</evidence>
<evidence type="ECO:0000256" key="4">
    <source>
        <dbReference type="ARBA" id="ARBA00022989"/>
    </source>
</evidence>
<dbReference type="SUPFAM" id="SSF103481">
    <property type="entry name" value="Multidrug resistance efflux transporter EmrE"/>
    <property type="match status" value="2"/>
</dbReference>
<feature type="transmembrane region" description="Helical" evidence="6">
    <location>
        <begin position="36"/>
        <end position="54"/>
    </location>
</feature>
<evidence type="ECO:0000256" key="6">
    <source>
        <dbReference type="SAM" id="Phobius"/>
    </source>
</evidence>
<feature type="transmembrane region" description="Helical" evidence="6">
    <location>
        <begin position="66"/>
        <end position="85"/>
    </location>
</feature>
<dbReference type="InterPro" id="IPR000620">
    <property type="entry name" value="EamA_dom"/>
</dbReference>
<sequence>MLSNRWVILITTAFAPLTWGTTYAVTTELLPPDKPFLAAAVRALPAGLLLLLATRRLPQGAWWWKTALLGALNIGMFFALLFVAAHRLPGGVAATIGAVQPLLVAVLASRWIGERLTTAKVAAATMGLAGVALLVLQAQARLDALGVAAALGGTASMAAGLVLTKKWGQPATSLAVTSWQLTAGGLLLVPLALFAEGPLPTQLTGLNTAGYVYLSLVGTALAYVLWFRGLQLLPAFSASLLGLLSPVVATVTGWLVLHQQLSPGQTTGALLILGTLVAANLRRRRTAEHSPAAADREISRPTR</sequence>
<feature type="transmembrane region" description="Helical" evidence="6">
    <location>
        <begin position="175"/>
        <end position="194"/>
    </location>
</feature>
<proteinExistence type="inferred from homology"/>
<organism evidence="8 9">
    <name type="scientific">Arthrobacter sulfonylureivorans</name>
    <dbReference type="NCBI Taxonomy" id="2486855"/>
    <lineage>
        <taxon>Bacteria</taxon>
        <taxon>Bacillati</taxon>
        <taxon>Actinomycetota</taxon>
        <taxon>Actinomycetes</taxon>
        <taxon>Micrococcales</taxon>
        <taxon>Micrococcaceae</taxon>
        <taxon>Arthrobacter</taxon>
    </lineage>
</organism>